<keyword evidence="3" id="KW-1185">Reference proteome</keyword>
<feature type="transmembrane region" description="Helical" evidence="1">
    <location>
        <begin position="6"/>
        <end position="24"/>
    </location>
</feature>
<dbReference type="EMBL" id="BLYJ01000020">
    <property type="protein sequence ID" value="GFO88526.1"/>
    <property type="molecule type" value="Genomic_DNA"/>
</dbReference>
<protein>
    <submittedName>
        <fullName evidence="2">Uncharacterized protein</fullName>
    </submittedName>
</protein>
<keyword evidence="1" id="KW-1133">Transmembrane helix</keyword>
<dbReference type="Proteomes" id="UP000620147">
    <property type="component" value="Unassembled WGS sequence"/>
</dbReference>
<gene>
    <name evidence="2" type="ORF">BUFA31_16900</name>
</gene>
<proteinExistence type="predicted"/>
<evidence type="ECO:0000313" key="2">
    <source>
        <dbReference type="EMBL" id="GFO88526.1"/>
    </source>
</evidence>
<reference evidence="2 3" key="1">
    <citation type="submission" date="2020-06" db="EMBL/GenBank/DDBJ databases">
        <title>Characterization of fructooligosaccharide metabolism and fructooligosaccharide-degrading enzymes in human commensal butyrate producers.</title>
        <authorList>
            <person name="Tanno H."/>
            <person name="Fujii T."/>
            <person name="Hirano K."/>
            <person name="Maeno S."/>
            <person name="Tonozuka T."/>
            <person name="Sakamoto M."/>
            <person name="Ohkuma M."/>
            <person name="Tochio T."/>
            <person name="Endo A."/>
        </authorList>
    </citation>
    <scope>NUCLEOTIDE SEQUENCE [LARGE SCALE GENOMIC DNA]</scope>
    <source>
        <strain evidence="2 3">JCM 31056</strain>
    </source>
</reference>
<name>A0ABQ1E0P9_9FIRM</name>
<evidence type="ECO:0000313" key="3">
    <source>
        <dbReference type="Proteomes" id="UP000620147"/>
    </source>
</evidence>
<keyword evidence="1" id="KW-0472">Membrane</keyword>
<accession>A0ABQ1E0P9</accession>
<organism evidence="2 3">
    <name type="scientific">Butyricicoccus faecihominis</name>
    <dbReference type="NCBI Taxonomy" id="1712515"/>
    <lineage>
        <taxon>Bacteria</taxon>
        <taxon>Bacillati</taxon>
        <taxon>Bacillota</taxon>
        <taxon>Clostridia</taxon>
        <taxon>Eubacteriales</taxon>
        <taxon>Butyricicoccaceae</taxon>
        <taxon>Butyricicoccus</taxon>
    </lineage>
</organism>
<feature type="transmembrane region" description="Helical" evidence="1">
    <location>
        <begin position="31"/>
        <end position="49"/>
    </location>
</feature>
<dbReference type="RefSeq" id="WP_117492616.1">
    <property type="nucleotide sequence ID" value="NZ_BLYJ01000020.1"/>
</dbReference>
<evidence type="ECO:0000256" key="1">
    <source>
        <dbReference type="SAM" id="Phobius"/>
    </source>
</evidence>
<comment type="caution">
    <text evidence="2">The sequence shown here is derived from an EMBL/GenBank/DDBJ whole genome shotgun (WGS) entry which is preliminary data.</text>
</comment>
<keyword evidence="1" id="KW-0812">Transmembrane</keyword>
<sequence>MLRSGVILLVLGIAVFLAASVQLFRGGTKKVHWCISCVLAILLVGSGIWNANRYFDLGIGVPKTFSAENWAKTAPSQRHFMVSDLQDSIELVGMSADEVRELLGTPDYTDTDTCLSYLIAQPFDEVTLDLTLENGIVTKVEEKDH</sequence>